<feature type="compositionally biased region" description="Polar residues" evidence="5">
    <location>
        <begin position="464"/>
        <end position="474"/>
    </location>
</feature>
<evidence type="ECO:0000256" key="3">
    <source>
        <dbReference type="ARBA" id="ARBA00022989"/>
    </source>
</evidence>
<keyword evidence="4 6" id="KW-0472">Membrane</keyword>
<reference evidence="8" key="1">
    <citation type="submission" date="2022-07" db="EMBL/GenBank/DDBJ databases">
        <title>Phylogenomic reconstructions and comparative analyses of Kickxellomycotina fungi.</title>
        <authorList>
            <person name="Reynolds N.K."/>
            <person name="Stajich J.E."/>
            <person name="Barry K."/>
            <person name="Grigoriev I.V."/>
            <person name="Crous P."/>
            <person name="Smith M.E."/>
        </authorList>
    </citation>
    <scope>NUCLEOTIDE SEQUENCE</scope>
    <source>
        <strain evidence="8">NBRC 105414</strain>
    </source>
</reference>
<evidence type="ECO:0000256" key="6">
    <source>
        <dbReference type="SAM" id="Phobius"/>
    </source>
</evidence>
<evidence type="ECO:0000256" key="1">
    <source>
        <dbReference type="ARBA" id="ARBA00004141"/>
    </source>
</evidence>
<dbReference type="InterPro" id="IPR004712">
    <property type="entry name" value="Na+/H+_antiporter_fungi"/>
</dbReference>
<evidence type="ECO:0000313" key="8">
    <source>
        <dbReference type="EMBL" id="KAJ2778256.1"/>
    </source>
</evidence>
<feature type="transmembrane region" description="Helical" evidence="6">
    <location>
        <begin position="395"/>
        <end position="420"/>
    </location>
</feature>
<dbReference type="Gene3D" id="1.20.1530.20">
    <property type="match status" value="1"/>
</dbReference>
<dbReference type="OrthoDB" id="2190219at2759"/>
<keyword evidence="2 6" id="KW-0812">Transmembrane</keyword>
<feature type="transmembrane region" description="Helical" evidence="6">
    <location>
        <begin position="294"/>
        <end position="313"/>
    </location>
</feature>
<feature type="transmembrane region" description="Helical" evidence="6">
    <location>
        <begin position="12"/>
        <end position="32"/>
    </location>
</feature>
<feature type="domain" description="Cation/H+ exchanger transmembrane" evidence="7">
    <location>
        <begin position="27"/>
        <end position="421"/>
    </location>
</feature>
<dbReference type="Pfam" id="PF00999">
    <property type="entry name" value="Na_H_Exchanger"/>
    <property type="match status" value="1"/>
</dbReference>
<dbReference type="GO" id="GO:0120029">
    <property type="term" value="P:proton export across plasma membrane"/>
    <property type="evidence" value="ECO:0007669"/>
    <property type="project" value="InterPro"/>
</dbReference>
<comment type="caution">
    <text evidence="8">The sequence shown here is derived from an EMBL/GenBank/DDBJ whole genome shotgun (WGS) entry which is preliminary data.</text>
</comment>
<protein>
    <recommendedName>
        <fullName evidence="7">Cation/H+ exchanger transmembrane domain-containing protein</fullName>
    </recommendedName>
</protein>
<feature type="transmembrane region" description="Helical" evidence="6">
    <location>
        <begin position="179"/>
        <end position="195"/>
    </location>
</feature>
<dbReference type="PANTHER" id="PTHR31382">
    <property type="entry name" value="NA(+)/H(+) ANTIPORTER"/>
    <property type="match status" value="1"/>
</dbReference>
<evidence type="ECO:0000313" key="9">
    <source>
        <dbReference type="Proteomes" id="UP001140217"/>
    </source>
</evidence>
<dbReference type="InterPro" id="IPR006153">
    <property type="entry name" value="Cation/H_exchanger_TM"/>
</dbReference>
<feature type="transmembrane region" description="Helical" evidence="6">
    <location>
        <begin position="202"/>
        <end position="223"/>
    </location>
</feature>
<organism evidence="8 9">
    <name type="scientific">Coemansia javaensis</name>
    <dbReference type="NCBI Taxonomy" id="2761396"/>
    <lineage>
        <taxon>Eukaryota</taxon>
        <taxon>Fungi</taxon>
        <taxon>Fungi incertae sedis</taxon>
        <taxon>Zoopagomycota</taxon>
        <taxon>Kickxellomycotina</taxon>
        <taxon>Kickxellomycetes</taxon>
        <taxon>Kickxellales</taxon>
        <taxon>Kickxellaceae</taxon>
        <taxon>Coemansia</taxon>
    </lineage>
</organism>
<feature type="region of interest" description="Disordered" evidence="5">
    <location>
        <begin position="454"/>
        <end position="474"/>
    </location>
</feature>
<feature type="transmembrane region" description="Helical" evidence="6">
    <location>
        <begin position="325"/>
        <end position="345"/>
    </location>
</feature>
<name>A0A9W8LFE3_9FUNG</name>
<dbReference type="GO" id="GO:0042391">
    <property type="term" value="P:regulation of membrane potential"/>
    <property type="evidence" value="ECO:0007669"/>
    <property type="project" value="InterPro"/>
</dbReference>
<dbReference type="AlphaFoldDB" id="A0A9W8LFE3"/>
<evidence type="ECO:0000256" key="5">
    <source>
        <dbReference type="SAM" id="MobiDB-lite"/>
    </source>
</evidence>
<evidence type="ECO:0000256" key="2">
    <source>
        <dbReference type="ARBA" id="ARBA00022692"/>
    </source>
</evidence>
<evidence type="ECO:0000259" key="7">
    <source>
        <dbReference type="Pfam" id="PF00999"/>
    </source>
</evidence>
<keyword evidence="9" id="KW-1185">Reference proteome</keyword>
<dbReference type="Proteomes" id="UP001140217">
    <property type="component" value="Unassembled WGS sequence"/>
</dbReference>
<dbReference type="GO" id="GO:0005886">
    <property type="term" value="C:plasma membrane"/>
    <property type="evidence" value="ECO:0007669"/>
    <property type="project" value="InterPro"/>
</dbReference>
<dbReference type="InterPro" id="IPR038770">
    <property type="entry name" value="Na+/solute_symporter_sf"/>
</dbReference>
<dbReference type="EMBL" id="JANBUL010000239">
    <property type="protein sequence ID" value="KAJ2778256.1"/>
    <property type="molecule type" value="Genomic_DNA"/>
</dbReference>
<proteinExistence type="predicted"/>
<feature type="transmembrane region" description="Helical" evidence="6">
    <location>
        <begin position="357"/>
        <end position="375"/>
    </location>
</feature>
<keyword evidence="3 6" id="KW-1133">Transmembrane helix</keyword>
<gene>
    <name evidence="8" type="ORF">H4R18_004703</name>
</gene>
<evidence type="ECO:0000256" key="4">
    <source>
        <dbReference type="ARBA" id="ARBA00023136"/>
    </source>
</evidence>
<dbReference type="PANTHER" id="PTHR31382:SF1">
    <property type="entry name" value="SODIUM ION_PROTON EXCHANGER (EUROFUNG)"/>
    <property type="match status" value="1"/>
</dbReference>
<accession>A0A9W8LFE3</accession>
<sequence length="474" mass="51203">MGEIHVLTGQPQVVPGVAGGFMFVLGLCSLIVKERLYLSETLLAMVYGVLVGPRVLNWVDPAGWSANEYQVTQEFSRYALAIEVMIAGVSLPKKYVVREARSLAVLLLPVMAVMWLVSAAVVKLVFGLPFLQALAVGACVAPTDPVLANAILKGVFAETHVPVRLRDILTAESGANDGLGYPFLFFALFLMRLGGGRAIGAWFYATWAYQILLSTAIGVVAGYCARKALRFGEAAGWVDRESFLSSSITLALLLVGVCTVLGTDDILCCFVAGNSFTWDDWFRIETTDTGLQETFNGLLSMAFFTYFGTIVPWSAYTDVLRPWRIAVAAVLIMLLRRLPVLMATYRLIPAVRSWQDALFAGWFGPVGVSAVFYAIETIKQVEEHGAQSHAGSVAHVVYPIVCAVVFSSVLVHGVTIPLILMGRRVKTTLSTSGQPALLRTLSGKLARTRNNSAMDMAPAPETPPTQIVATTASV</sequence>
<dbReference type="GO" id="GO:0015385">
    <property type="term" value="F:sodium:proton antiporter activity"/>
    <property type="evidence" value="ECO:0007669"/>
    <property type="project" value="InterPro"/>
</dbReference>
<feature type="transmembrane region" description="Helical" evidence="6">
    <location>
        <begin position="243"/>
        <end position="273"/>
    </location>
</feature>
<feature type="transmembrane region" description="Helical" evidence="6">
    <location>
        <begin position="103"/>
        <end position="126"/>
    </location>
</feature>
<dbReference type="GO" id="GO:0036376">
    <property type="term" value="P:sodium ion export across plasma membrane"/>
    <property type="evidence" value="ECO:0007669"/>
    <property type="project" value="InterPro"/>
</dbReference>
<comment type="subcellular location">
    <subcellularLocation>
        <location evidence="1">Membrane</location>
        <topology evidence="1">Multi-pass membrane protein</topology>
    </subcellularLocation>
</comment>